<evidence type="ECO:0000313" key="3">
    <source>
        <dbReference type="EMBL" id="CAF4319428.1"/>
    </source>
</evidence>
<dbReference type="EMBL" id="CAJOBB010015662">
    <property type="protein sequence ID" value="CAF4319428.1"/>
    <property type="molecule type" value="Genomic_DNA"/>
</dbReference>
<dbReference type="Gene3D" id="1.10.287.4070">
    <property type="match status" value="1"/>
</dbReference>
<evidence type="ECO:0000256" key="1">
    <source>
        <dbReference type="ARBA" id="ARBA00009211"/>
    </source>
</evidence>
<dbReference type="InterPro" id="IPR002687">
    <property type="entry name" value="Nop_dom"/>
</dbReference>
<dbReference type="InterPro" id="IPR045056">
    <property type="entry name" value="Nop56/Nop58"/>
</dbReference>
<reference evidence="3" key="1">
    <citation type="submission" date="2021-02" db="EMBL/GenBank/DDBJ databases">
        <authorList>
            <person name="Nowell W R."/>
        </authorList>
    </citation>
    <scope>NUCLEOTIDE SEQUENCE</scope>
</reference>
<dbReference type="PANTHER" id="PTHR10894">
    <property type="entry name" value="NUCLEOLAR PROTEIN 5 NUCLEOLAR PROTEIN NOP5 NOP58"/>
    <property type="match status" value="1"/>
</dbReference>
<feature type="non-terminal residue" evidence="3">
    <location>
        <position position="117"/>
    </location>
</feature>
<dbReference type="GO" id="GO:0031428">
    <property type="term" value="C:box C/D methylation guide snoRNP complex"/>
    <property type="evidence" value="ECO:0007669"/>
    <property type="project" value="InterPro"/>
</dbReference>
<feature type="non-terminal residue" evidence="3">
    <location>
        <position position="1"/>
    </location>
</feature>
<dbReference type="GO" id="GO:0030515">
    <property type="term" value="F:snoRNA binding"/>
    <property type="evidence" value="ECO:0007669"/>
    <property type="project" value="InterPro"/>
</dbReference>
<protein>
    <recommendedName>
        <fullName evidence="2">NOSIC domain-containing protein</fullName>
    </recommendedName>
</protein>
<gene>
    <name evidence="3" type="ORF">KXQ929_LOCUS46540</name>
</gene>
<comment type="caution">
    <text evidence="3">The sequence shown here is derived from an EMBL/GenBank/DDBJ whole genome shotgun (WGS) entry which is preliminary data.</text>
</comment>
<dbReference type="Pfam" id="PF01798">
    <property type="entry name" value="Nop"/>
    <property type="match status" value="1"/>
</dbReference>
<dbReference type="PANTHER" id="PTHR10894:SF1">
    <property type="entry name" value="NUCLEOLAR PROTEIN 58"/>
    <property type="match status" value="1"/>
</dbReference>
<dbReference type="InterPro" id="IPR036070">
    <property type="entry name" value="Nop_dom_sf"/>
</dbReference>
<evidence type="ECO:0000259" key="2">
    <source>
        <dbReference type="SMART" id="SM00931"/>
    </source>
</evidence>
<evidence type="ECO:0000313" key="4">
    <source>
        <dbReference type="Proteomes" id="UP000663868"/>
    </source>
</evidence>
<proteinExistence type="inferred from homology"/>
<sequence>EKFSFECTANSSVQDLMRVIRSQADSLLQIDEKELAAMRIGLAHSISRYKLKFSPDKVDTMIVQAIALLDDLDKEINNYIMRCKEWYGWHFPELAKIVQDNVAFCKIVLRIGYRTAG</sequence>
<organism evidence="3 4">
    <name type="scientific">Adineta steineri</name>
    <dbReference type="NCBI Taxonomy" id="433720"/>
    <lineage>
        <taxon>Eukaryota</taxon>
        <taxon>Metazoa</taxon>
        <taxon>Spiralia</taxon>
        <taxon>Gnathifera</taxon>
        <taxon>Rotifera</taxon>
        <taxon>Eurotatoria</taxon>
        <taxon>Bdelloidea</taxon>
        <taxon>Adinetida</taxon>
        <taxon>Adinetidae</taxon>
        <taxon>Adineta</taxon>
    </lineage>
</organism>
<dbReference type="SUPFAM" id="SSF89124">
    <property type="entry name" value="Nop domain"/>
    <property type="match status" value="1"/>
</dbReference>
<dbReference type="AlphaFoldDB" id="A0A820J551"/>
<name>A0A820J551_9BILA</name>
<feature type="domain" description="NOSIC" evidence="2">
    <location>
        <begin position="61"/>
        <end position="113"/>
    </location>
</feature>
<dbReference type="SMART" id="SM00931">
    <property type="entry name" value="NOSIC"/>
    <property type="match status" value="1"/>
</dbReference>
<accession>A0A820J551</accession>
<dbReference type="Proteomes" id="UP000663868">
    <property type="component" value="Unassembled WGS sequence"/>
</dbReference>
<comment type="similarity">
    <text evidence="1">Belongs to the NOP5/NOP56 family.</text>
</comment>
<dbReference type="InterPro" id="IPR012976">
    <property type="entry name" value="NOSIC"/>
</dbReference>
<dbReference type="GO" id="GO:0032040">
    <property type="term" value="C:small-subunit processome"/>
    <property type="evidence" value="ECO:0007669"/>
    <property type="project" value="InterPro"/>
</dbReference>